<evidence type="ECO:0000256" key="5">
    <source>
        <dbReference type="ARBA" id="ARBA00023125"/>
    </source>
</evidence>
<dbReference type="Pfam" id="PF08646">
    <property type="entry name" value="Rep_fac-A_C"/>
    <property type="match status" value="1"/>
</dbReference>
<evidence type="ECO:0000256" key="1">
    <source>
        <dbReference type="ARBA" id="ARBA00005690"/>
    </source>
</evidence>
<organism evidence="9 10">
    <name type="scientific">Paspalum notatum var. saurae</name>
    <dbReference type="NCBI Taxonomy" id="547442"/>
    <lineage>
        <taxon>Eukaryota</taxon>
        <taxon>Viridiplantae</taxon>
        <taxon>Streptophyta</taxon>
        <taxon>Embryophyta</taxon>
        <taxon>Tracheophyta</taxon>
        <taxon>Spermatophyta</taxon>
        <taxon>Magnoliopsida</taxon>
        <taxon>Liliopsida</taxon>
        <taxon>Poales</taxon>
        <taxon>Poaceae</taxon>
        <taxon>PACMAD clade</taxon>
        <taxon>Panicoideae</taxon>
        <taxon>Andropogonodae</taxon>
        <taxon>Paspaleae</taxon>
        <taxon>Paspalinae</taxon>
        <taxon>Paspalum</taxon>
    </lineage>
</organism>
<dbReference type="SUPFAM" id="SSF50249">
    <property type="entry name" value="Nucleic acid-binding proteins"/>
    <property type="match status" value="2"/>
</dbReference>
<dbReference type="Gene3D" id="2.40.50.140">
    <property type="entry name" value="Nucleic acid-binding proteins"/>
    <property type="match status" value="2"/>
</dbReference>
<evidence type="ECO:0000259" key="8">
    <source>
        <dbReference type="Pfam" id="PF16900"/>
    </source>
</evidence>
<name>A0AAQ3PVV6_PASNO</name>
<dbReference type="CDD" id="cd04476">
    <property type="entry name" value="RPA1_DBD_C"/>
    <property type="match status" value="1"/>
</dbReference>
<dbReference type="InterPro" id="IPR031657">
    <property type="entry name" value="REPA_OB_2"/>
</dbReference>
<feature type="domain" description="Replication factor A C-terminal" evidence="7">
    <location>
        <begin position="296"/>
        <end position="406"/>
    </location>
</feature>
<dbReference type="EMBL" id="CP144745">
    <property type="protein sequence ID" value="WVZ54141.1"/>
    <property type="molecule type" value="Genomic_DNA"/>
</dbReference>
<dbReference type="InterPro" id="IPR012340">
    <property type="entry name" value="NA-bd_OB-fold"/>
</dbReference>
<sequence>MATVAPSLPHCRHSGVLWPLWRLAGVRTVSSMAFTLLPSLHPRDRHAVIRVRVCRKWEFRAGGTDDGSIIHIDLVLVDEKDTFMPVPGNYMIEFTYHTMVNPVTDDTLAIPELIYHLTPFADLERHAGVYSHFTDVIGVLVQVSDSKVVHLRGKPNPTITRDIVLRDLSYFEIKVSLWGHRAASFTIDTIYDPNESKPIVVLLVGTIVKTFQGQHYLSAGAACRWFFNPPIPEAEMFYNSLNDQRIEIRHSAATINQPRGPALAQAEITTLTQLDTMDTYAIGDSCYRCTVVIARLVPGERWWFPSCARCNKSSIQEGSGYKCKTCLSTVAKFKYKLAFVATDGTTEAKMISFDNTATRIIGKPVQQLMRAGKPIEDFPPDIAAVVSLKFTFAIALSDQSFKSSEKSYRVLSVLTAHGRQTSVPHSVITAGASGVQTQAIGSYQQHTALEGHILEASAETEVPKDSDKQEAATSPPQTISKMVELPTQPSHHTPGASNIQTTPSDCNRAAHSAKKGLTKNPTPKNIQPAARRKLSFSGDKAPMKTIASAPGAKKQRGQKTSTSTPDDDAIVADATSDTDLPYNVPEEGVPSFVAAASDRLMRLRLSSWNTTYVLWPMEWDTDALQILACKEMRIHPNICSENTEMDKGRPALSRRPKGPGGEEEPDPDRGLNLRRAEAAAREQEQPSDGVQDPARPRN</sequence>
<evidence type="ECO:0000313" key="9">
    <source>
        <dbReference type="EMBL" id="WVZ54141.1"/>
    </source>
</evidence>
<dbReference type="PANTHER" id="PTHR47165">
    <property type="entry name" value="OS03G0429900 PROTEIN"/>
    <property type="match status" value="1"/>
</dbReference>
<feature type="domain" description="Replication protein A OB" evidence="8">
    <location>
        <begin position="133"/>
        <end position="215"/>
    </location>
</feature>
<protein>
    <recommendedName>
        <fullName evidence="11">Replication factor A C-terminal domain-containing protein</fullName>
    </recommendedName>
</protein>
<accession>A0AAQ3PVV6</accession>
<evidence type="ECO:0000256" key="4">
    <source>
        <dbReference type="ARBA" id="ARBA00022833"/>
    </source>
</evidence>
<proteinExistence type="inferred from homology"/>
<feature type="compositionally biased region" description="Polar residues" evidence="6">
    <location>
        <begin position="487"/>
        <end position="505"/>
    </location>
</feature>
<reference evidence="9 10" key="1">
    <citation type="submission" date="2024-02" db="EMBL/GenBank/DDBJ databases">
        <title>High-quality chromosome-scale genome assembly of Pensacola bahiagrass (Paspalum notatum Flugge var. saurae).</title>
        <authorList>
            <person name="Vega J.M."/>
            <person name="Podio M."/>
            <person name="Orjuela J."/>
            <person name="Siena L.A."/>
            <person name="Pessino S.C."/>
            <person name="Combes M.C."/>
            <person name="Mariac C."/>
            <person name="Albertini E."/>
            <person name="Pupilli F."/>
            <person name="Ortiz J.P.A."/>
            <person name="Leblanc O."/>
        </authorList>
    </citation>
    <scope>NUCLEOTIDE SEQUENCE [LARGE SCALE GENOMIC DNA]</scope>
    <source>
        <strain evidence="9">R1</strain>
        <tissue evidence="9">Leaf</tissue>
    </source>
</reference>
<keyword evidence="5" id="KW-0238">DNA-binding</keyword>
<dbReference type="InterPro" id="IPR013955">
    <property type="entry name" value="Rep_factor-A_C"/>
</dbReference>
<dbReference type="PANTHER" id="PTHR47165:SF3">
    <property type="entry name" value="RETROTRANSPOSON-LIKE PROTEIN"/>
    <property type="match status" value="1"/>
</dbReference>
<dbReference type="GO" id="GO:0003677">
    <property type="term" value="F:DNA binding"/>
    <property type="evidence" value="ECO:0007669"/>
    <property type="project" value="UniProtKB-KW"/>
</dbReference>
<dbReference type="CDD" id="cd04481">
    <property type="entry name" value="RPA1_DBD_B_like"/>
    <property type="match status" value="1"/>
</dbReference>
<comment type="similarity">
    <text evidence="1">Belongs to the replication factor A protein 1 family.</text>
</comment>
<evidence type="ECO:0000256" key="6">
    <source>
        <dbReference type="SAM" id="MobiDB-lite"/>
    </source>
</evidence>
<evidence type="ECO:0008006" key="11">
    <source>
        <dbReference type="Google" id="ProtNLM"/>
    </source>
</evidence>
<keyword evidence="3" id="KW-0863">Zinc-finger</keyword>
<dbReference type="InterPro" id="IPR047192">
    <property type="entry name" value="Euk_RPA1_DBD_C"/>
</dbReference>
<evidence type="ECO:0000256" key="2">
    <source>
        <dbReference type="ARBA" id="ARBA00022723"/>
    </source>
</evidence>
<dbReference type="Pfam" id="PF16900">
    <property type="entry name" value="REPA_OB_2"/>
    <property type="match status" value="1"/>
</dbReference>
<feature type="compositionally biased region" description="Basic and acidic residues" evidence="6">
    <location>
        <begin position="667"/>
        <end position="684"/>
    </location>
</feature>
<keyword evidence="4" id="KW-0862">Zinc</keyword>
<keyword evidence="2" id="KW-0479">Metal-binding</keyword>
<dbReference type="AlphaFoldDB" id="A0AAQ3PVV6"/>
<keyword evidence="10" id="KW-1185">Reference proteome</keyword>
<feature type="region of interest" description="Disordered" evidence="6">
    <location>
        <begin position="640"/>
        <end position="698"/>
    </location>
</feature>
<evidence type="ECO:0000313" key="10">
    <source>
        <dbReference type="Proteomes" id="UP001341281"/>
    </source>
</evidence>
<feature type="non-terminal residue" evidence="9">
    <location>
        <position position="1"/>
    </location>
</feature>
<feature type="region of interest" description="Disordered" evidence="6">
    <location>
        <begin position="486"/>
        <end position="571"/>
    </location>
</feature>
<evidence type="ECO:0000256" key="3">
    <source>
        <dbReference type="ARBA" id="ARBA00022771"/>
    </source>
</evidence>
<gene>
    <name evidence="9" type="ORF">U9M48_004992</name>
</gene>
<evidence type="ECO:0000259" key="7">
    <source>
        <dbReference type="Pfam" id="PF08646"/>
    </source>
</evidence>
<dbReference type="Proteomes" id="UP001341281">
    <property type="component" value="Chromosome 01"/>
</dbReference>
<dbReference type="GO" id="GO:0008270">
    <property type="term" value="F:zinc ion binding"/>
    <property type="evidence" value="ECO:0007669"/>
    <property type="project" value="UniProtKB-KW"/>
</dbReference>